<protein>
    <recommendedName>
        <fullName evidence="7">V8-like Glu-specific endopeptidase</fullName>
    </recommendedName>
</protein>
<dbReference type="EMBL" id="RBXX01000002">
    <property type="protein sequence ID" value="RKT88786.1"/>
    <property type="molecule type" value="Genomic_DNA"/>
</dbReference>
<dbReference type="GO" id="GO:0006508">
    <property type="term" value="P:proteolysis"/>
    <property type="evidence" value="ECO:0007669"/>
    <property type="project" value="InterPro"/>
</dbReference>
<keyword evidence="1 2" id="KW-0732">Signal</keyword>
<dbReference type="Gene3D" id="2.40.10.10">
    <property type="entry name" value="Trypsin-like serine proteases"/>
    <property type="match status" value="2"/>
</dbReference>
<gene>
    <name evidence="3" type="ORF">ATL45_7225</name>
    <name evidence="4" type="ORF">SAMN05421805_107254</name>
</gene>
<dbReference type="GO" id="GO:0004252">
    <property type="term" value="F:serine-type endopeptidase activity"/>
    <property type="evidence" value="ECO:0007669"/>
    <property type="project" value="InterPro"/>
</dbReference>
<evidence type="ECO:0000256" key="2">
    <source>
        <dbReference type="SAM" id="SignalP"/>
    </source>
</evidence>
<dbReference type="PANTHER" id="PTHR15462:SF19">
    <property type="entry name" value="PEPTIDASE S1 DOMAIN-CONTAINING PROTEIN"/>
    <property type="match status" value="1"/>
</dbReference>
<reference evidence="4 5" key="1">
    <citation type="submission" date="2016-10" db="EMBL/GenBank/DDBJ databases">
        <authorList>
            <person name="de Groot N.N."/>
        </authorList>
    </citation>
    <scope>NUCLEOTIDE SEQUENCE [LARGE SCALE GENOMIC DNA]</scope>
    <source>
        <strain evidence="4 5">CPCC 201259</strain>
    </source>
</reference>
<evidence type="ECO:0000256" key="1">
    <source>
        <dbReference type="ARBA" id="ARBA00022729"/>
    </source>
</evidence>
<proteinExistence type="predicted"/>
<dbReference type="InterPro" id="IPR018114">
    <property type="entry name" value="TRYPSIN_HIS"/>
</dbReference>
<dbReference type="PROSITE" id="PS00134">
    <property type="entry name" value="TRYPSIN_HIS"/>
    <property type="match status" value="1"/>
</dbReference>
<keyword evidence="6" id="KW-1185">Reference proteome</keyword>
<evidence type="ECO:0000313" key="3">
    <source>
        <dbReference type="EMBL" id="RKT88786.1"/>
    </source>
</evidence>
<reference evidence="3 6" key="2">
    <citation type="submission" date="2018-10" db="EMBL/GenBank/DDBJ databases">
        <title>Sequencing the genomes of 1000 actinobacteria strains.</title>
        <authorList>
            <person name="Klenk H.-P."/>
        </authorList>
    </citation>
    <scope>NUCLEOTIDE SEQUENCE [LARGE SCALE GENOMIC DNA]</scope>
    <source>
        <strain evidence="3 6">DSM 45119</strain>
    </source>
</reference>
<dbReference type="Proteomes" id="UP000199398">
    <property type="component" value="Unassembled WGS sequence"/>
</dbReference>
<evidence type="ECO:0000313" key="5">
    <source>
        <dbReference type="Proteomes" id="UP000199398"/>
    </source>
</evidence>
<dbReference type="InterPro" id="IPR009003">
    <property type="entry name" value="Peptidase_S1_PA"/>
</dbReference>
<dbReference type="AlphaFoldDB" id="A0A1I5CQC0"/>
<sequence length="339" mass="35780">MTSTKLKGLVAGCAALAAGSLTAPPAAAGSVGEHRLATTAAEQQAVQDYWTPERIAALTEPASDNPPKAGPDGAPWTTPNALAKTVGRLFFTDHGEDASCTATVVEAANRSTIVTAGHCVNNTDLLGENNQWSQNVLFIPGYHDGQAPYGRFTGRIAIVDETWLHNDQQHGEVYDAYDQAFVVLNPDERGQRAEDVVGAAQRIGFGEPGAGTATSFGYPRATSDPAREGLPEYIGERLSYCRGPAKEDHGTPEHPAAANQWGVPCTMGGGSSGGPRFSELNMTTGIGTVVGDNSHSAFFDRGGNPCPPGEREGCTRYLVGPQFTTEITEPLHRTAEEAW</sequence>
<feature type="signal peptide" evidence="2">
    <location>
        <begin position="1"/>
        <end position="28"/>
    </location>
</feature>
<feature type="chain" id="PRO_5011544289" description="V8-like Glu-specific endopeptidase" evidence="2">
    <location>
        <begin position="29"/>
        <end position="339"/>
    </location>
</feature>
<evidence type="ECO:0008006" key="7">
    <source>
        <dbReference type="Google" id="ProtNLM"/>
    </source>
</evidence>
<dbReference type="STRING" id="455193.SAMN05421805_107254"/>
<dbReference type="SUPFAM" id="SSF50494">
    <property type="entry name" value="Trypsin-like serine proteases"/>
    <property type="match status" value="1"/>
</dbReference>
<dbReference type="EMBL" id="FOUP01000007">
    <property type="protein sequence ID" value="SFN89117.1"/>
    <property type="molecule type" value="Genomic_DNA"/>
</dbReference>
<dbReference type="Proteomes" id="UP000270697">
    <property type="component" value="Unassembled WGS sequence"/>
</dbReference>
<evidence type="ECO:0000313" key="4">
    <source>
        <dbReference type="EMBL" id="SFN89117.1"/>
    </source>
</evidence>
<dbReference type="InterPro" id="IPR050966">
    <property type="entry name" value="Glutamyl_endopeptidase"/>
</dbReference>
<accession>A0A1I5CQC0</accession>
<dbReference type="OrthoDB" id="5121599at2"/>
<name>A0A1I5CQC0_9PSEU</name>
<dbReference type="InterPro" id="IPR043504">
    <property type="entry name" value="Peptidase_S1_PA_chymotrypsin"/>
</dbReference>
<evidence type="ECO:0000313" key="6">
    <source>
        <dbReference type="Proteomes" id="UP000270697"/>
    </source>
</evidence>
<organism evidence="4 5">
    <name type="scientific">Saccharopolyspora antimicrobica</name>
    <dbReference type="NCBI Taxonomy" id="455193"/>
    <lineage>
        <taxon>Bacteria</taxon>
        <taxon>Bacillati</taxon>
        <taxon>Actinomycetota</taxon>
        <taxon>Actinomycetes</taxon>
        <taxon>Pseudonocardiales</taxon>
        <taxon>Pseudonocardiaceae</taxon>
        <taxon>Saccharopolyspora</taxon>
    </lineage>
</organism>
<dbReference type="RefSeq" id="WP_093154898.1">
    <property type="nucleotide sequence ID" value="NZ_FOUP01000007.1"/>
</dbReference>
<dbReference type="PANTHER" id="PTHR15462">
    <property type="entry name" value="SERINE PROTEASE"/>
    <property type="match status" value="1"/>
</dbReference>